<gene>
    <name evidence="1" type="ORF">GO620_001685</name>
</gene>
<dbReference type="RefSeq" id="WP_157522841.1">
    <property type="nucleotide sequence ID" value="NZ_CP066775.1"/>
</dbReference>
<dbReference type="AlphaFoldDB" id="A0A6I4HW66"/>
<dbReference type="EMBL" id="CP066775">
    <property type="protein sequence ID" value="QQL50189.1"/>
    <property type="molecule type" value="Genomic_DNA"/>
</dbReference>
<accession>A0A6I4HW66</accession>
<keyword evidence="2" id="KW-1185">Reference proteome</keyword>
<reference evidence="1 2" key="1">
    <citation type="submission" date="2020-12" db="EMBL/GenBank/DDBJ databases">
        <title>HMF7856_wgs.fasta genome submission.</title>
        <authorList>
            <person name="Kang H."/>
            <person name="Kim H."/>
            <person name="Joh K."/>
        </authorList>
    </citation>
    <scope>NUCLEOTIDE SEQUENCE [LARGE SCALE GENOMIC DNA]</scope>
    <source>
        <strain evidence="1 2">HMF7856</strain>
    </source>
</reference>
<protein>
    <submittedName>
        <fullName evidence="1">Uncharacterized protein</fullName>
    </submittedName>
</protein>
<sequence>MYKSALPLRKVLIVIAHNHYYPLQPERTFNINASFGGTTLILIFLIAMICFVFLAMHPIEPTDKPPIINNAIELNSSIVINNANEDLTVLSADLKKDGWLYLEVPDDKYSNQAQKYINVARRVKASDIVAVKVISTDKETLGIAFY</sequence>
<name>A0A6I4HW66_9SPHI</name>
<dbReference type="Proteomes" id="UP000429232">
    <property type="component" value="Chromosome"/>
</dbReference>
<proteinExistence type="predicted"/>
<evidence type="ECO:0000313" key="1">
    <source>
        <dbReference type="EMBL" id="QQL50189.1"/>
    </source>
</evidence>
<evidence type="ECO:0000313" key="2">
    <source>
        <dbReference type="Proteomes" id="UP000429232"/>
    </source>
</evidence>
<organism evidence="1 2">
    <name type="scientific">Mucilaginibacter ginkgonis</name>
    <dbReference type="NCBI Taxonomy" id="2682091"/>
    <lineage>
        <taxon>Bacteria</taxon>
        <taxon>Pseudomonadati</taxon>
        <taxon>Bacteroidota</taxon>
        <taxon>Sphingobacteriia</taxon>
        <taxon>Sphingobacteriales</taxon>
        <taxon>Sphingobacteriaceae</taxon>
        <taxon>Mucilaginibacter</taxon>
    </lineage>
</organism>
<dbReference type="KEGG" id="mgik:GO620_001685"/>